<dbReference type="EMBL" id="QSAF01000023">
    <property type="protein sequence ID" value="RGW32156.1"/>
    <property type="molecule type" value="Genomic_DNA"/>
</dbReference>
<dbReference type="GO" id="GO:0016757">
    <property type="term" value="F:glycosyltransferase activity"/>
    <property type="evidence" value="ECO:0007669"/>
    <property type="project" value="InterPro"/>
</dbReference>
<keyword evidence="1 3" id="KW-0808">Transferase</keyword>
<dbReference type="Proteomes" id="UP000056419">
    <property type="component" value="Unassembled WGS sequence"/>
</dbReference>
<reference evidence="3 6" key="1">
    <citation type="journal article" date="2016" name="BMC Genomics">
        <title>Type VI secretion systems of human gut Bacteroidales segregate into three genetic architectures, two of which are contained on mobile genetic elements.</title>
        <authorList>
            <person name="Coyne M.J."/>
            <person name="Roelofs K.G."/>
            <person name="Comstock L.E."/>
        </authorList>
    </citation>
    <scope>NUCLEOTIDE SEQUENCE [LARGE SCALE GENOMIC DNA]</scope>
    <source>
        <strain evidence="3 6">CL09T03C01</strain>
    </source>
</reference>
<dbReference type="InterPro" id="IPR001296">
    <property type="entry name" value="Glyco_trans_1"/>
</dbReference>
<dbReference type="SUPFAM" id="SSF53756">
    <property type="entry name" value="UDP-Glycosyltransferase/glycogen phosphorylase"/>
    <property type="match status" value="1"/>
</dbReference>
<dbReference type="AlphaFoldDB" id="A0A108TCY8"/>
<sequence length="369" mass="42625">MKILFQSRKTLFTAPGGDTTQILKTKEYLEKAGCIVDITLELEPDLSGYDIVHVFNLMRPQELYLQVRNAKKQHKKIALSTIYGPYVEYEKKARGGVLQFLNQFLSITQIEYLKVIARMILNAECSKGTLFYLLNGHKRLQKKIVQAVDVFLPNSDSEMKRVCDDFNLKDYYYVAVPNAVDINKFDYDNVTVDDSIEFYRDCVLCVSRIEGRKNQLNIIKAIKDLPYKFVFIGQAGANFKKYYEKCKKEAPSNVFFLGQVEHDKLPQFYKLAKVHILASWMETPGLSSLEAAVMKTNIVVTKKGDTEDYFKEYAYYCEPDDLDSIRRAVIAAFEAPFNEELSDRILKHYKWEDTAKATLEGYNRIIGKQ</sequence>
<evidence type="ECO:0000313" key="4">
    <source>
        <dbReference type="EMBL" id="RGR16024.1"/>
    </source>
</evidence>
<dbReference type="PANTHER" id="PTHR46401">
    <property type="entry name" value="GLYCOSYLTRANSFERASE WBBK-RELATED"/>
    <property type="match status" value="1"/>
</dbReference>
<dbReference type="Proteomes" id="UP000285150">
    <property type="component" value="Unassembled WGS sequence"/>
</dbReference>
<evidence type="ECO:0000313" key="7">
    <source>
        <dbReference type="Proteomes" id="UP000283310"/>
    </source>
</evidence>
<dbReference type="Pfam" id="PF00534">
    <property type="entry name" value="Glycos_transf_1"/>
    <property type="match status" value="1"/>
</dbReference>
<dbReference type="RefSeq" id="WP_060385004.1">
    <property type="nucleotide sequence ID" value="NZ_JADNPL010000009.1"/>
</dbReference>
<evidence type="ECO:0000313" key="5">
    <source>
        <dbReference type="EMBL" id="RGW32156.1"/>
    </source>
</evidence>
<dbReference type="STRING" id="46506.AA415_00237"/>
<dbReference type="Proteomes" id="UP000283310">
    <property type="component" value="Unassembled WGS sequence"/>
</dbReference>
<name>A0A108TCY8_BACSE</name>
<reference evidence="3" key="2">
    <citation type="submission" date="2016-01" db="EMBL/GenBank/DDBJ databases">
        <authorList>
            <person name="McClelland M."/>
            <person name="Jain A."/>
            <person name="Saraogi P."/>
            <person name="Mendelson R."/>
            <person name="Westerman R."/>
            <person name="SanMiguel P."/>
            <person name="Csonka L."/>
        </authorList>
    </citation>
    <scope>NUCLEOTIDE SEQUENCE</scope>
    <source>
        <strain evidence="3">CL09T03C01</strain>
    </source>
</reference>
<dbReference type="PANTHER" id="PTHR46401:SF2">
    <property type="entry name" value="GLYCOSYLTRANSFERASE WBBK-RELATED"/>
    <property type="match status" value="1"/>
</dbReference>
<evidence type="ECO:0000256" key="1">
    <source>
        <dbReference type="ARBA" id="ARBA00022679"/>
    </source>
</evidence>
<keyword evidence="6" id="KW-1185">Reference proteome</keyword>
<dbReference type="PATRIC" id="fig|46506.5.peg.249"/>
<dbReference type="EMBL" id="QRTW01000005">
    <property type="protein sequence ID" value="RGR16024.1"/>
    <property type="molecule type" value="Genomic_DNA"/>
</dbReference>
<comment type="caution">
    <text evidence="3">The sequence shown here is derived from an EMBL/GenBank/DDBJ whole genome shotgun (WGS) entry which is preliminary data.</text>
</comment>
<evidence type="ECO:0000259" key="2">
    <source>
        <dbReference type="Pfam" id="PF00534"/>
    </source>
</evidence>
<evidence type="ECO:0000313" key="3">
    <source>
        <dbReference type="EMBL" id="KWR57696.1"/>
    </source>
</evidence>
<organism evidence="3 6">
    <name type="scientific">Bacteroides stercoris</name>
    <dbReference type="NCBI Taxonomy" id="46506"/>
    <lineage>
        <taxon>Bacteria</taxon>
        <taxon>Pseudomonadati</taxon>
        <taxon>Bacteroidota</taxon>
        <taxon>Bacteroidia</taxon>
        <taxon>Bacteroidales</taxon>
        <taxon>Bacteroidaceae</taxon>
        <taxon>Bacteroides</taxon>
    </lineage>
</organism>
<dbReference type="GO" id="GO:0009103">
    <property type="term" value="P:lipopolysaccharide biosynthetic process"/>
    <property type="evidence" value="ECO:0007669"/>
    <property type="project" value="TreeGrafter"/>
</dbReference>
<dbReference type="EMBL" id="LRGC01000001">
    <property type="protein sequence ID" value="KWR57696.1"/>
    <property type="molecule type" value="Genomic_DNA"/>
</dbReference>
<accession>A0A108TCY8</accession>
<feature type="domain" description="Glycosyl transferase family 1" evidence="2">
    <location>
        <begin position="203"/>
        <end position="340"/>
    </location>
</feature>
<protein>
    <submittedName>
        <fullName evidence="3">Glycosyl transferases group 1</fullName>
    </submittedName>
    <submittedName>
        <fullName evidence="4">Glycosyltransferase</fullName>
    </submittedName>
</protein>
<evidence type="ECO:0000313" key="8">
    <source>
        <dbReference type="Proteomes" id="UP000285150"/>
    </source>
</evidence>
<reference evidence="7 8" key="3">
    <citation type="submission" date="2018-08" db="EMBL/GenBank/DDBJ databases">
        <title>A genome reference for cultivated species of the human gut microbiota.</title>
        <authorList>
            <person name="Zou Y."/>
            <person name="Xue W."/>
            <person name="Luo G."/>
        </authorList>
    </citation>
    <scope>NUCLEOTIDE SEQUENCE [LARGE SCALE GENOMIC DNA]</scope>
    <source>
        <strain evidence="5 8">AF12-7</strain>
        <strain evidence="4 7">AF26-20BH</strain>
    </source>
</reference>
<gene>
    <name evidence="3" type="ORF">AA415_00237</name>
    <name evidence="5" type="ORF">DWV77_14925</name>
    <name evidence="4" type="ORF">DWY65_04400</name>
</gene>
<proteinExistence type="predicted"/>
<dbReference type="CDD" id="cd03801">
    <property type="entry name" value="GT4_PimA-like"/>
    <property type="match status" value="1"/>
</dbReference>
<dbReference type="Gene3D" id="3.40.50.2000">
    <property type="entry name" value="Glycogen Phosphorylase B"/>
    <property type="match status" value="2"/>
</dbReference>
<evidence type="ECO:0000313" key="6">
    <source>
        <dbReference type="Proteomes" id="UP000056419"/>
    </source>
</evidence>